<dbReference type="HOGENOM" id="CLU_105794_0_0_10"/>
<name>G8X4D2_FLACA</name>
<evidence type="ECO:0000313" key="2">
    <source>
        <dbReference type="Proteomes" id="UP000005638"/>
    </source>
</evidence>
<proteinExistence type="predicted"/>
<evidence type="ECO:0008006" key="3">
    <source>
        <dbReference type="Google" id="ProtNLM"/>
    </source>
</evidence>
<dbReference type="SUPFAM" id="SSF52540">
    <property type="entry name" value="P-loop containing nucleoside triphosphate hydrolases"/>
    <property type="match status" value="1"/>
</dbReference>
<protein>
    <recommendedName>
        <fullName evidence="3">ATPase</fullName>
    </recommendedName>
</protein>
<organism evidence="1 2">
    <name type="scientific">Flavobacterium columnare (strain ATCC 49512 / CIP 103533 / TG 44/87)</name>
    <dbReference type="NCBI Taxonomy" id="1041826"/>
    <lineage>
        <taxon>Bacteria</taxon>
        <taxon>Pseudomonadati</taxon>
        <taxon>Bacteroidota</taxon>
        <taxon>Flavobacteriia</taxon>
        <taxon>Flavobacteriales</taxon>
        <taxon>Flavobacteriaceae</taxon>
        <taxon>Flavobacterium</taxon>
    </lineage>
</organism>
<dbReference type="EMBL" id="CP003222">
    <property type="protein sequence ID" value="AEW85357.1"/>
    <property type="molecule type" value="Genomic_DNA"/>
</dbReference>
<dbReference type="KEGG" id="fco:FCOL_02560"/>
<reference evidence="1 2" key="1">
    <citation type="journal article" date="2012" name="J. Bacteriol.">
        <title>Genome Sequence of the Fish Pathogen Flavobacterium columnare ATCC 49512.</title>
        <authorList>
            <person name="Tekedar H.C."/>
            <person name="Karsi A."/>
            <person name="Gillaspy A.F."/>
            <person name="Dyer D.W."/>
            <person name="Benton N.R."/>
            <person name="Zaitshik J."/>
            <person name="Vamenta S."/>
            <person name="Banes M.M."/>
            <person name="Gulsoy N."/>
            <person name="Aboko-Cole M."/>
            <person name="Waldbieser G.C."/>
            <person name="Lawrence M.L."/>
        </authorList>
    </citation>
    <scope>NUCLEOTIDE SEQUENCE [LARGE SCALE GENOMIC DNA]</scope>
    <source>
        <strain evidence="2">ATCC 49512 / CIP 103533 / TG 44/87</strain>
    </source>
</reference>
<dbReference type="RefSeq" id="WP_014164640.1">
    <property type="nucleotide sequence ID" value="NC_016510.2"/>
</dbReference>
<dbReference type="STRING" id="1041826.FCOL_02560"/>
<gene>
    <name evidence="1" type="ordered locus">FCOL_02560</name>
</gene>
<dbReference type="Proteomes" id="UP000005638">
    <property type="component" value="Chromosome"/>
</dbReference>
<dbReference type="InterPro" id="IPR027417">
    <property type="entry name" value="P-loop_NTPase"/>
</dbReference>
<dbReference type="AlphaFoldDB" id="G8X4D2"/>
<evidence type="ECO:0000313" key="1">
    <source>
        <dbReference type="EMBL" id="AEW85357.1"/>
    </source>
</evidence>
<keyword evidence="2" id="KW-1185">Reference proteome</keyword>
<sequence>MQNNPTKQNNSTQQPTKTIQSHYSYDEVIIWLENKGIELYGNHFKILETDYPIVYKLIAYFLKDEPTCFQYGINLKKGILLTGPIGCGKTSLMNLMKYLTATEHKFFVKPCRDISFEFIQDGYQIIHKYSIGKLYQSESRTYCFDDLGTENNLKYFGNECNVMAEILLSRYDLFISKKLLTHITTNLSATEIEKHYGNRVRSRLREMVNLIAYDKSTPDKR</sequence>
<dbReference type="eggNOG" id="COG1122">
    <property type="taxonomic scope" value="Bacteria"/>
</dbReference>
<dbReference type="Gene3D" id="3.40.50.300">
    <property type="entry name" value="P-loop containing nucleotide triphosphate hydrolases"/>
    <property type="match status" value="1"/>
</dbReference>
<accession>G8X4D2</accession>